<gene>
    <name evidence="1" type="ORF">EZMO1_4348</name>
</gene>
<reference evidence="1 2" key="1">
    <citation type="journal article" date="2016" name="Front. Microbiol.">
        <title>Genomic Insight into the Host-Endosymbiont Relationship of Endozoicomonas montiporae CL-33(T) with its Coral Host.</title>
        <authorList>
            <person name="Ding J.-Y."/>
            <person name="Shiu J.-H."/>
            <person name="Chen W.-M."/>
            <person name="Chiang Y.-R."/>
            <person name="Tang S.-L."/>
        </authorList>
    </citation>
    <scope>NUCLEOTIDE SEQUENCE [LARGE SCALE GENOMIC DNA]</scope>
    <source>
        <strain evidence="1 2">CL-33</strain>
    </source>
</reference>
<evidence type="ECO:0000313" key="2">
    <source>
        <dbReference type="Proteomes" id="UP000071065"/>
    </source>
</evidence>
<proteinExistence type="predicted"/>
<evidence type="ECO:0000313" key="1">
    <source>
        <dbReference type="EMBL" id="AMO58265.1"/>
    </source>
</evidence>
<dbReference type="RefSeq" id="WP_051790489.1">
    <property type="nucleotide sequence ID" value="NZ_CP013251.1"/>
</dbReference>
<dbReference type="PATRIC" id="fig|570277.3.peg.4663"/>
<accession>A0A142BHN9</accession>
<evidence type="ECO:0008006" key="3">
    <source>
        <dbReference type="Google" id="ProtNLM"/>
    </source>
</evidence>
<dbReference type="Proteomes" id="UP000071065">
    <property type="component" value="Chromosome"/>
</dbReference>
<protein>
    <recommendedName>
        <fullName evidence="3">Peptidase</fullName>
    </recommendedName>
</protein>
<dbReference type="EMBL" id="CP013251">
    <property type="protein sequence ID" value="AMO58265.1"/>
    <property type="molecule type" value="Genomic_DNA"/>
</dbReference>
<sequence>MKRIHIFKAGNHTSSQGQSLSFTEDHLKASVEAYDPSLHEAPIVIGHPKGNAPAWGWVSSLSYGEDGLTASPDQVDANFEELVQAGRFKKVSASFYPPDSANNPVPGVFYLRHVGFLGAQPPAIKGLKGVDFPKMN</sequence>
<dbReference type="STRING" id="570277.EZMO1_4348"/>
<name>A0A142BHN9_9GAMM</name>
<dbReference type="OrthoDB" id="9816412at2"/>
<dbReference type="AlphaFoldDB" id="A0A142BHN9"/>
<organism evidence="1 2">
    <name type="scientific">Endozoicomonas montiporae CL-33</name>
    <dbReference type="NCBI Taxonomy" id="570277"/>
    <lineage>
        <taxon>Bacteria</taxon>
        <taxon>Pseudomonadati</taxon>
        <taxon>Pseudomonadota</taxon>
        <taxon>Gammaproteobacteria</taxon>
        <taxon>Oceanospirillales</taxon>
        <taxon>Endozoicomonadaceae</taxon>
        <taxon>Endozoicomonas</taxon>
    </lineage>
</organism>
<dbReference type="KEGG" id="emp:EZMO1_4348"/>